<feature type="transmembrane region" description="Helical" evidence="1">
    <location>
        <begin position="581"/>
        <end position="600"/>
    </location>
</feature>
<dbReference type="AlphaFoldDB" id="A0D3C8"/>
<feature type="transmembrane region" description="Helical" evidence="1">
    <location>
        <begin position="264"/>
        <end position="285"/>
    </location>
</feature>
<dbReference type="KEGG" id="ptm:GSPATT00013031001"/>
<evidence type="ECO:0000313" key="3">
    <source>
        <dbReference type="Proteomes" id="UP000000600"/>
    </source>
</evidence>
<name>A0D3C8_PARTE</name>
<feature type="transmembrane region" description="Helical" evidence="1">
    <location>
        <begin position="370"/>
        <end position="392"/>
    </location>
</feature>
<gene>
    <name evidence="2" type="ORF">GSPATT00013031001</name>
</gene>
<dbReference type="HOGENOM" id="CLU_426097_0_0_1"/>
<evidence type="ECO:0000313" key="2">
    <source>
        <dbReference type="EMBL" id="CAK77545.1"/>
    </source>
</evidence>
<organism evidence="2 3">
    <name type="scientific">Paramecium tetraurelia</name>
    <dbReference type="NCBI Taxonomy" id="5888"/>
    <lineage>
        <taxon>Eukaryota</taxon>
        <taxon>Sar</taxon>
        <taxon>Alveolata</taxon>
        <taxon>Ciliophora</taxon>
        <taxon>Intramacronucleata</taxon>
        <taxon>Oligohymenophorea</taxon>
        <taxon>Peniculida</taxon>
        <taxon>Parameciidae</taxon>
        <taxon>Paramecium</taxon>
    </lineage>
</organism>
<reference evidence="2 3" key="1">
    <citation type="journal article" date="2006" name="Nature">
        <title>Global trends of whole-genome duplications revealed by the ciliate Paramecium tetraurelia.</title>
        <authorList>
            <consortium name="Genoscope"/>
            <person name="Aury J.-M."/>
            <person name="Jaillon O."/>
            <person name="Duret L."/>
            <person name="Noel B."/>
            <person name="Jubin C."/>
            <person name="Porcel B.M."/>
            <person name="Segurens B."/>
            <person name="Daubin V."/>
            <person name="Anthouard V."/>
            <person name="Aiach N."/>
            <person name="Arnaiz O."/>
            <person name="Billaut A."/>
            <person name="Beisson J."/>
            <person name="Blanc I."/>
            <person name="Bouhouche K."/>
            <person name="Camara F."/>
            <person name="Duharcourt S."/>
            <person name="Guigo R."/>
            <person name="Gogendeau D."/>
            <person name="Katinka M."/>
            <person name="Keller A.-M."/>
            <person name="Kissmehl R."/>
            <person name="Klotz C."/>
            <person name="Koll F."/>
            <person name="Le Moue A."/>
            <person name="Lepere C."/>
            <person name="Malinsky S."/>
            <person name="Nowacki M."/>
            <person name="Nowak J.K."/>
            <person name="Plattner H."/>
            <person name="Poulain J."/>
            <person name="Ruiz F."/>
            <person name="Serrano V."/>
            <person name="Zagulski M."/>
            <person name="Dessen P."/>
            <person name="Betermier M."/>
            <person name="Weissenbach J."/>
            <person name="Scarpelli C."/>
            <person name="Schachter V."/>
            <person name="Sperling L."/>
            <person name="Meyer E."/>
            <person name="Cohen J."/>
            <person name="Wincker P."/>
        </authorList>
    </citation>
    <scope>NUCLEOTIDE SEQUENCE [LARGE SCALE GENOMIC DNA]</scope>
    <source>
        <strain evidence="2 3">Stock d4-2</strain>
    </source>
</reference>
<keyword evidence="1" id="KW-0472">Membrane</keyword>
<dbReference type="InParanoid" id="A0D3C8"/>
<keyword evidence="1" id="KW-0812">Transmembrane</keyword>
<dbReference type="EMBL" id="CT868274">
    <property type="protein sequence ID" value="CAK77545.1"/>
    <property type="molecule type" value="Genomic_DNA"/>
</dbReference>
<keyword evidence="3" id="KW-1185">Reference proteome</keyword>
<keyword evidence="1" id="KW-1133">Transmembrane helix</keyword>
<protein>
    <recommendedName>
        <fullName evidence="4">Transmembrane protein</fullName>
    </recommendedName>
</protein>
<dbReference type="GeneID" id="5030727"/>
<sequence>MIKKKFSKQLSMPQLCSDINRQKLSVQDDRTPTEKREVYDSTFQDKVEYIDKMVQKRTKNIFARLAIIFLVVSSLLGIVSLLLQTVLIQNNFNNYITDVGQLSIKNDILQPMLSFFILRFIIYDKTNLLNQNLITNEQFLNETDFAKQYFKLEFEHFHEEIKKLFQSKLLQDLLFDRYYQVIYLQDDYTYKYENFSARTFFMKFFDYQQFIYGVYFNNELPKIITPVTFQMLNQKLLFEICSYLSDQVYNNTITRNSKQINDQIIVIACFLFVNFICLLFSNYYYRKFAKQRQLFGNIMLNIDKYALESELEYSYYLINQIENHNITQFYTFNEKQKESEIYSLNKQTKTNQSSYQKSIYKKAKVNTTKFLIFIYTMFIGFLIVNLSNTLILSEFIKKYKPTATMHKNTSDLCFNIALTYSLKEQLNNQVFFPYLKDSDFKYMIYWLNQSSLQIKQYQQELLNKNQVNLLFRPDFVSYFLDQDTNDICQLINESNNQQIQQICINSFEGSFLLGIQAVLNHVSKIITQELITEDFSQRKPINALEVEGAYLFAEFLQMSSVRAMRNFSEQVLNQKSILEKILVSSISFTLILVAIIMIALETNLKFKLTYAIKFIHLVPREVLFLDDAFERKIRMAILKNPNL</sequence>
<feature type="transmembrane region" description="Helical" evidence="1">
    <location>
        <begin position="61"/>
        <end position="83"/>
    </location>
</feature>
<dbReference type="OrthoDB" id="300199at2759"/>
<accession>A0D3C8</accession>
<dbReference type="RefSeq" id="XP_001444942.1">
    <property type="nucleotide sequence ID" value="XM_001444905.1"/>
</dbReference>
<dbReference type="Proteomes" id="UP000000600">
    <property type="component" value="Unassembled WGS sequence"/>
</dbReference>
<proteinExistence type="predicted"/>
<evidence type="ECO:0000256" key="1">
    <source>
        <dbReference type="SAM" id="Phobius"/>
    </source>
</evidence>
<evidence type="ECO:0008006" key="4">
    <source>
        <dbReference type="Google" id="ProtNLM"/>
    </source>
</evidence>